<feature type="domain" description="Homing endonuclease LAGLIDADG" evidence="1">
    <location>
        <begin position="21"/>
        <end position="111"/>
    </location>
</feature>
<keyword evidence="2" id="KW-0255">Endonuclease</keyword>
<dbReference type="GO" id="GO:0004519">
    <property type="term" value="F:endonuclease activity"/>
    <property type="evidence" value="ECO:0007669"/>
    <property type="project" value="UniProtKB-KW"/>
</dbReference>
<evidence type="ECO:0000259" key="1">
    <source>
        <dbReference type="Pfam" id="PF00961"/>
    </source>
</evidence>
<gene>
    <name evidence="2" type="ORF">SAMN04488079_1243</name>
</gene>
<dbReference type="Pfam" id="PF00961">
    <property type="entry name" value="LAGLIDADG_1"/>
    <property type="match status" value="1"/>
</dbReference>
<dbReference type="OrthoDB" id="8913093at2"/>
<dbReference type="InterPro" id="IPR027434">
    <property type="entry name" value="Homing_endonucl"/>
</dbReference>
<keyword evidence="2" id="KW-0540">Nuclease</keyword>
<dbReference type="Gene3D" id="3.10.28.10">
    <property type="entry name" value="Homing endonucleases"/>
    <property type="match status" value="1"/>
</dbReference>
<evidence type="ECO:0000313" key="3">
    <source>
        <dbReference type="Proteomes" id="UP000198924"/>
    </source>
</evidence>
<proteinExistence type="predicted"/>
<accession>A0A1I4C2D4</accession>
<reference evidence="3" key="1">
    <citation type="submission" date="2016-10" db="EMBL/GenBank/DDBJ databases">
        <authorList>
            <person name="Varghese N."/>
            <person name="Submissions S."/>
        </authorList>
    </citation>
    <scope>NUCLEOTIDE SEQUENCE [LARGE SCALE GENOMIC DNA]</scope>
    <source>
        <strain evidence="3">DSM 11578</strain>
    </source>
</reference>
<name>A0A1I4C2D4_9GAMM</name>
<keyword evidence="2" id="KW-0378">Hydrolase</keyword>
<sequence>MSGVQSSMLMEYRDIDLAWTAGFIDGEGCLHIMKQKYKLASTGEIKYTHTVRLHIVQNNLEVLEHIRDTLGIHANIHKIKRSIETNRQCYTLNYNSSHAYKAIKLIEPYLVRKRPEARAILDFWKLGKLEMRTGRKPLPTEIWDIREWWYRKLQRMK</sequence>
<dbReference type="InterPro" id="IPR004860">
    <property type="entry name" value="LAGLIDADG_dom"/>
</dbReference>
<dbReference type="Proteomes" id="UP000198924">
    <property type="component" value="Unassembled WGS sequence"/>
</dbReference>
<organism evidence="2 3">
    <name type="scientific">Methylophaga sulfidovorans</name>
    <dbReference type="NCBI Taxonomy" id="45496"/>
    <lineage>
        <taxon>Bacteria</taxon>
        <taxon>Pseudomonadati</taxon>
        <taxon>Pseudomonadota</taxon>
        <taxon>Gammaproteobacteria</taxon>
        <taxon>Thiotrichales</taxon>
        <taxon>Piscirickettsiaceae</taxon>
        <taxon>Methylophaga</taxon>
    </lineage>
</organism>
<protein>
    <submittedName>
        <fullName evidence="2">LAGLIDADG endonuclease</fullName>
    </submittedName>
</protein>
<keyword evidence="3" id="KW-1185">Reference proteome</keyword>
<dbReference type="AlphaFoldDB" id="A0A1I4C2D4"/>
<evidence type="ECO:0000313" key="2">
    <source>
        <dbReference type="EMBL" id="SFK75234.1"/>
    </source>
</evidence>
<dbReference type="SUPFAM" id="SSF55608">
    <property type="entry name" value="Homing endonucleases"/>
    <property type="match status" value="1"/>
</dbReference>
<dbReference type="STRING" id="45496.SAMN04488079_1243"/>
<dbReference type="RefSeq" id="WP_050797525.1">
    <property type="nucleotide sequence ID" value="NZ_FOSH01000024.1"/>
</dbReference>
<dbReference type="EMBL" id="FOSH01000024">
    <property type="protein sequence ID" value="SFK75234.1"/>
    <property type="molecule type" value="Genomic_DNA"/>
</dbReference>